<dbReference type="PANTHER" id="PTHR14614">
    <property type="entry name" value="HEPATOCELLULAR CARCINOMA-ASSOCIATED ANTIGEN"/>
    <property type="match status" value="1"/>
</dbReference>
<sequence>MSFRSNGLPRHRNGVFLIIRSRAAIGSQAASTPTPLWPRKSGFAMSKRLLPTKEDDFWTLALDERLKNTQILPAGEGVDYFNATTRSMLYNIPYGESMIVTLPLSDLPMIDGAWSPTGSQAWYASALLSAILLQESDERIVGILCRSESLSILELGSGAVGLSGIVSNLLLSRRPGTHRVYLTDRDPNILKQLEQNVMQYNEHLRKHYPAIKEEHMEVQNLDWNDGSACSRLKDLDLVIGSELVYTLETAKGCASCVQILLKNNPNAHRGILDQSQFTACFISTPRVIGSD</sequence>
<accession>B7FST8</accession>
<dbReference type="SUPFAM" id="SSF53335">
    <property type="entry name" value="S-adenosyl-L-methionine-dependent methyltransferases"/>
    <property type="match status" value="1"/>
</dbReference>
<dbReference type="Pfam" id="PF10294">
    <property type="entry name" value="Methyltransf_16"/>
    <property type="match status" value="1"/>
</dbReference>
<dbReference type="InterPro" id="IPR019410">
    <property type="entry name" value="Methyltransf_16"/>
</dbReference>
<evidence type="ECO:0000313" key="1">
    <source>
        <dbReference type="EMBL" id="EEC50853.1"/>
    </source>
</evidence>
<dbReference type="Proteomes" id="UP000000759">
    <property type="component" value="Chromosome 2"/>
</dbReference>
<evidence type="ECO:0000313" key="2">
    <source>
        <dbReference type="Proteomes" id="UP000000759"/>
    </source>
</evidence>
<dbReference type="OrthoDB" id="47008at2759"/>
<name>B7FST8_PHATC</name>
<reference evidence="2" key="2">
    <citation type="submission" date="2008-08" db="EMBL/GenBank/DDBJ databases">
        <authorList>
            <consortium name="Diatom Consortium"/>
            <person name="Grigoriev I."/>
            <person name="Grimwood J."/>
            <person name="Kuo A."/>
            <person name="Otillar R.P."/>
            <person name="Salamov A."/>
            <person name="Detter J.C."/>
            <person name="Lindquist E."/>
            <person name="Shapiro H."/>
            <person name="Lucas S."/>
            <person name="Glavina del Rio T."/>
            <person name="Pitluck S."/>
            <person name="Rokhsar D."/>
            <person name="Bowler C."/>
        </authorList>
    </citation>
    <scope>GENOME REANNOTATION</scope>
    <source>
        <strain evidence="2">CCAP 1055/1</strain>
    </source>
</reference>
<dbReference type="EMBL" id="CM000606">
    <property type="protein sequence ID" value="EEC50853.1"/>
    <property type="molecule type" value="Genomic_DNA"/>
</dbReference>
<evidence type="ECO:0008006" key="3">
    <source>
        <dbReference type="Google" id="ProtNLM"/>
    </source>
</evidence>
<dbReference type="STRING" id="556484.B7FST8"/>
<proteinExistence type="predicted"/>
<dbReference type="AlphaFoldDB" id="B7FST8"/>
<organism evidence="1 2">
    <name type="scientific">Phaeodactylum tricornutum (strain CCAP 1055/1)</name>
    <dbReference type="NCBI Taxonomy" id="556484"/>
    <lineage>
        <taxon>Eukaryota</taxon>
        <taxon>Sar</taxon>
        <taxon>Stramenopiles</taxon>
        <taxon>Ochrophyta</taxon>
        <taxon>Bacillariophyta</taxon>
        <taxon>Bacillariophyceae</taxon>
        <taxon>Bacillariophycidae</taxon>
        <taxon>Naviculales</taxon>
        <taxon>Phaeodactylaceae</taxon>
        <taxon>Phaeodactylum</taxon>
    </lineage>
</organism>
<dbReference type="InterPro" id="IPR029063">
    <property type="entry name" value="SAM-dependent_MTases_sf"/>
</dbReference>
<keyword evidence="2" id="KW-1185">Reference proteome</keyword>
<protein>
    <recommendedName>
        <fullName evidence="3">Calmodulin-lysine N-methyltransferase</fullName>
    </recommendedName>
</protein>
<dbReference type="RefSeq" id="XP_002178039.1">
    <property type="nucleotide sequence ID" value="XM_002178003.1"/>
</dbReference>
<dbReference type="GeneID" id="7197477"/>
<reference evidence="1 2" key="1">
    <citation type="journal article" date="2008" name="Nature">
        <title>The Phaeodactylum genome reveals the evolutionary history of diatom genomes.</title>
        <authorList>
            <person name="Bowler C."/>
            <person name="Allen A.E."/>
            <person name="Badger J.H."/>
            <person name="Grimwood J."/>
            <person name="Jabbari K."/>
            <person name="Kuo A."/>
            <person name="Maheswari U."/>
            <person name="Martens C."/>
            <person name="Maumus F."/>
            <person name="Otillar R.P."/>
            <person name="Rayko E."/>
            <person name="Salamov A."/>
            <person name="Vandepoele K."/>
            <person name="Beszteri B."/>
            <person name="Gruber A."/>
            <person name="Heijde M."/>
            <person name="Katinka M."/>
            <person name="Mock T."/>
            <person name="Valentin K."/>
            <person name="Verret F."/>
            <person name="Berges J.A."/>
            <person name="Brownlee C."/>
            <person name="Cadoret J.P."/>
            <person name="Chiovitti A."/>
            <person name="Choi C.J."/>
            <person name="Coesel S."/>
            <person name="De Martino A."/>
            <person name="Detter J.C."/>
            <person name="Durkin C."/>
            <person name="Falciatore A."/>
            <person name="Fournet J."/>
            <person name="Haruta M."/>
            <person name="Huysman M.J."/>
            <person name="Jenkins B.D."/>
            <person name="Jiroutova K."/>
            <person name="Jorgensen R.E."/>
            <person name="Joubert Y."/>
            <person name="Kaplan A."/>
            <person name="Kroger N."/>
            <person name="Kroth P.G."/>
            <person name="La Roche J."/>
            <person name="Lindquist E."/>
            <person name="Lommer M."/>
            <person name="Martin-Jezequel V."/>
            <person name="Lopez P.J."/>
            <person name="Lucas S."/>
            <person name="Mangogna M."/>
            <person name="McGinnis K."/>
            <person name="Medlin L.K."/>
            <person name="Montsant A."/>
            <person name="Oudot-Le Secq M.P."/>
            <person name="Napoli C."/>
            <person name="Obornik M."/>
            <person name="Parker M.S."/>
            <person name="Petit J.L."/>
            <person name="Porcel B.M."/>
            <person name="Poulsen N."/>
            <person name="Robison M."/>
            <person name="Rychlewski L."/>
            <person name="Rynearson T.A."/>
            <person name="Schmutz J."/>
            <person name="Shapiro H."/>
            <person name="Siaut M."/>
            <person name="Stanley M."/>
            <person name="Sussman M.R."/>
            <person name="Taylor A.R."/>
            <person name="Vardi A."/>
            <person name="von Dassow P."/>
            <person name="Vyverman W."/>
            <person name="Willis A."/>
            <person name="Wyrwicz L.S."/>
            <person name="Rokhsar D.S."/>
            <person name="Weissenbach J."/>
            <person name="Armbrust E.V."/>
            <person name="Green B.R."/>
            <person name="Van de Peer Y."/>
            <person name="Grigoriev I.V."/>
        </authorList>
    </citation>
    <scope>NUCLEOTIDE SEQUENCE [LARGE SCALE GENOMIC DNA]</scope>
    <source>
        <strain evidence="1 2">CCAP 1055/1</strain>
    </source>
</reference>
<gene>
    <name evidence="1" type="ORF">PHATRDRAFT_32852</name>
</gene>
<dbReference type="InParanoid" id="B7FST8"/>
<dbReference type="Gene3D" id="3.40.50.150">
    <property type="entry name" value="Vaccinia Virus protein VP39"/>
    <property type="match status" value="1"/>
</dbReference>
<dbReference type="PaxDb" id="2850-Phatr32852"/>
<dbReference type="KEGG" id="pti:PHATRDRAFT_32852"/>